<evidence type="ECO:0000313" key="3">
    <source>
        <dbReference type="Proteomes" id="UP000094487"/>
    </source>
</evidence>
<keyword evidence="1" id="KW-0732">Signal</keyword>
<dbReference type="EMBL" id="MDDS01000042">
    <property type="protein sequence ID" value="ODP37010.1"/>
    <property type="molecule type" value="Genomic_DNA"/>
</dbReference>
<reference evidence="2 3" key="1">
    <citation type="submission" date="2016-08" db="EMBL/GenBank/DDBJ databases">
        <title>Draft genome of the agarase producing Sphingomonas sp. MCT13.</title>
        <authorList>
            <person name="D'Andrea M.M."/>
            <person name="Rossolini G.M."/>
            <person name="Thaller M.C."/>
        </authorList>
    </citation>
    <scope>NUCLEOTIDE SEQUENCE [LARGE SCALE GENOMIC DNA]</scope>
    <source>
        <strain evidence="2 3">MCT13</strain>
    </source>
</reference>
<gene>
    <name evidence="2" type="ORF">BFL28_19305</name>
</gene>
<dbReference type="AlphaFoldDB" id="A0A1E3LW26"/>
<evidence type="ECO:0008006" key="4">
    <source>
        <dbReference type="Google" id="ProtNLM"/>
    </source>
</evidence>
<sequence>MRKSSLFALGLIPALLLAVTADAHKLRTSGVSVAVADSGVRVTPTRDWNRLDVKPGKKAETWTLDGTQLNDVTFYGGIEPGNPLVKERSKKREPLPKFTAATLVVEVPELLESTYRAYKGLAAFTVESTAPAKFLGQDGVRFTYFFTDDDQLTRKGEARAAIIKGSLYMVTFDAPRLHYFDHSIADFRALADSAKLN</sequence>
<dbReference type="Proteomes" id="UP000094487">
    <property type="component" value="Unassembled WGS sequence"/>
</dbReference>
<dbReference type="STRING" id="1888892.BFL28_19305"/>
<keyword evidence="3" id="KW-1185">Reference proteome</keyword>
<dbReference type="RefSeq" id="WP_069321250.1">
    <property type="nucleotide sequence ID" value="NZ_MDDS01000042.1"/>
</dbReference>
<feature type="chain" id="PRO_5009132100" description="PsbP C-terminal domain-containing protein" evidence="1">
    <location>
        <begin position="24"/>
        <end position="197"/>
    </location>
</feature>
<evidence type="ECO:0000256" key="1">
    <source>
        <dbReference type="SAM" id="SignalP"/>
    </source>
</evidence>
<comment type="caution">
    <text evidence="2">The sequence shown here is derived from an EMBL/GenBank/DDBJ whole genome shotgun (WGS) entry which is preliminary data.</text>
</comment>
<protein>
    <recommendedName>
        <fullName evidence="4">PsbP C-terminal domain-containing protein</fullName>
    </recommendedName>
</protein>
<accession>A0A1E3LW26</accession>
<proteinExistence type="predicted"/>
<name>A0A1E3LW26_9SPHN</name>
<evidence type="ECO:0000313" key="2">
    <source>
        <dbReference type="EMBL" id="ODP37010.1"/>
    </source>
</evidence>
<organism evidence="2 3">
    <name type="scientific">Sphingomonas turrisvirgatae</name>
    <dbReference type="NCBI Taxonomy" id="1888892"/>
    <lineage>
        <taxon>Bacteria</taxon>
        <taxon>Pseudomonadati</taxon>
        <taxon>Pseudomonadota</taxon>
        <taxon>Alphaproteobacteria</taxon>
        <taxon>Sphingomonadales</taxon>
        <taxon>Sphingomonadaceae</taxon>
        <taxon>Sphingomonas</taxon>
    </lineage>
</organism>
<feature type="signal peptide" evidence="1">
    <location>
        <begin position="1"/>
        <end position="23"/>
    </location>
</feature>